<evidence type="ECO:0000313" key="1">
    <source>
        <dbReference type="EMBL" id="KAJ9546323.1"/>
    </source>
</evidence>
<protein>
    <submittedName>
        <fullName evidence="1">Uncharacterized protein</fullName>
    </submittedName>
</protein>
<reference evidence="1" key="1">
    <citation type="submission" date="2023-03" db="EMBL/GenBank/DDBJ databases">
        <title>Chromosome-scale reference genome and RAD-based genetic map of yellow starthistle (Centaurea solstitialis) reveal putative structural variation and QTLs associated with invader traits.</title>
        <authorList>
            <person name="Reatini B."/>
            <person name="Cang F.A."/>
            <person name="Jiang Q."/>
            <person name="Mckibben M.T.W."/>
            <person name="Barker M.S."/>
            <person name="Rieseberg L.H."/>
            <person name="Dlugosch K.M."/>
        </authorList>
    </citation>
    <scope>NUCLEOTIDE SEQUENCE</scope>
    <source>
        <strain evidence="1">CAN-66</strain>
        <tissue evidence="1">Leaf</tissue>
    </source>
</reference>
<gene>
    <name evidence="1" type="ORF">OSB04_018866</name>
</gene>
<dbReference type="EMBL" id="JARYMX010000005">
    <property type="protein sequence ID" value="KAJ9546323.1"/>
    <property type="molecule type" value="Genomic_DNA"/>
</dbReference>
<accession>A0AA38T8P3</accession>
<comment type="caution">
    <text evidence="1">The sequence shown here is derived from an EMBL/GenBank/DDBJ whole genome shotgun (WGS) entry which is preliminary data.</text>
</comment>
<organism evidence="1 2">
    <name type="scientific">Centaurea solstitialis</name>
    <name type="common">yellow star-thistle</name>
    <dbReference type="NCBI Taxonomy" id="347529"/>
    <lineage>
        <taxon>Eukaryota</taxon>
        <taxon>Viridiplantae</taxon>
        <taxon>Streptophyta</taxon>
        <taxon>Embryophyta</taxon>
        <taxon>Tracheophyta</taxon>
        <taxon>Spermatophyta</taxon>
        <taxon>Magnoliopsida</taxon>
        <taxon>eudicotyledons</taxon>
        <taxon>Gunneridae</taxon>
        <taxon>Pentapetalae</taxon>
        <taxon>asterids</taxon>
        <taxon>campanulids</taxon>
        <taxon>Asterales</taxon>
        <taxon>Asteraceae</taxon>
        <taxon>Carduoideae</taxon>
        <taxon>Cardueae</taxon>
        <taxon>Centaureinae</taxon>
        <taxon>Centaurea</taxon>
    </lineage>
</organism>
<evidence type="ECO:0000313" key="2">
    <source>
        <dbReference type="Proteomes" id="UP001172457"/>
    </source>
</evidence>
<dbReference type="AlphaFoldDB" id="A0AA38T8P3"/>
<sequence length="95" mass="10541">MSPNDQATYMDKAYMASTPMIGQSVEYKEISIRLKDDDEEVFGAGIPHLSTIGALLYFRKKGGTACHAIYKEEEEKSCKTSTNLYKLTTASHANV</sequence>
<feature type="non-terminal residue" evidence="1">
    <location>
        <position position="1"/>
    </location>
</feature>
<keyword evidence="2" id="KW-1185">Reference proteome</keyword>
<name>A0AA38T8P3_9ASTR</name>
<proteinExistence type="predicted"/>
<dbReference type="Proteomes" id="UP001172457">
    <property type="component" value="Chromosome 5"/>
</dbReference>